<protein>
    <submittedName>
        <fullName evidence="1">Uncharacterized protein</fullName>
    </submittedName>
</protein>
<evidence type="ECO:0000313" key="1">
    <source>
        <dbReference type="EMBL" id="GFN75401.1"/>
    </source>
</evidence>
<gene>
    <name evidence="1" type="ORF">PoB_000190700</name>
</gene>
<proteinExistence type="predicted"/>
<comment type="caution">
    <text evidence="1">The sequence shown here is derived from an EMBL/GenBank/DDBJ whole genome shotgun (WGS) entry which is preliminary data.</text>
</comment>
<dbReference type="EMBL" id="BLXT01000264">
    <property type="protein sequence ID" value="GFN75401.1"/>
    <property type="molecule type" value="Genomic_DNA"/>
</dbReference>
<evidence type="ECO:0000313" key="2">
    <source>
        <dbReference type="Proteomes" id="UP000735302"/>
    </source>
</evidence>
<organism evidence="1 2">
    <name type="scientific">Plakobranchus ocellatus</name>
    <dbReference type="NCBI Taxonomy" id="259542"/>
    <lineage>
        <taxon>Eukaryota</taxon>
        <taxon>Metazoa</taxon>
        <taxon>Spiralia</taxon>
        <taxon>Lophotrochozoa</taxon>
        <taxon>Mollusca</taxon>
        <taxon>Gastropoda</taxon>
        <taxon>Heterobranchia</taxon>
        <taxon>Euthyneura</taxon>
        <taxon>Panpulmonata</taxon>
        <taxon>Sacoglossa</taxon>
        <taxon>Placobranchoidea</taxon>
        <taxon>Plakobranchidae</taxon>
        <taxon>Plakobranchus</taxon>
    </lineage>
</organism>
<keyword evidence="2" id="KW-1185">Reference proteome</keyword>
<reference evidence="1 2" key="1">
    <citation type="journal article" date="2021" name="Elife">
        <title>Chloroplast acquisition without the gene transfer in kleptoplastic sea slugs, Plakobranchus ocellatus.</title>
        <authorList>
            <person name="Maeda T."/>
            <person name="Takahashi S."/>
            <person name="Yoshida T."/>
            <person name="Shimamura S."/>
            <person name="Takaki Y."/>
            <person name="Nagai Y."/>
            <person name="Toyoda A."/>
            <person name="Suzuki Y."/>
            <person name="Arimoto A."/>
            <person name="Ishii H."/>
            <person name="Satoh N."/>
            <person name="Nishiyama T."/>
            <person name="Hasebe M."/>
            <person name="Maruyama T."/>
            <person name="Minagawa J."/>
            <person name="Obokata J."/>
            <person name="Shigenobu S."/>
        </authorList>
    </citation>
    <scope>NUCLEOTIDE SEQUENCE [LARGE SCALE GENOMIC DNA]</scope>
</reference>
<accession>A0AAV3XZ35</accession>
<dbReference type="AlphaFoldDB" id="A0AAV3XZ35"/>
<name>A0AAV3XZ35_9GAST</name>
<dbReference type="Proteomes" id="UP000735302">
    <property type="component" value="Unassembled WGS sequence"/>
</dbReference>
<sequence length="82" mass="9353">MKFPTLAGTLCEQVASQASRLRRRRSEMWATRKTGGQRVSDNHEIGTTVKGGRKIIKYVAAIFIRQDDHGDESSFMRVDKNR</sequence>